<proteinExistence type="predicted"/>
<reference evidence="3 4" key="1">
    <citation type="submission" date="2014-06" db="EMBL/GenBank/DDBJ databases">
        <authorList>
            <person name="Swart Estienne"/>
        </authorList>
    </citation>
    <scope>NUCLEOTIDE SEQUENCE [LARGE SCALE GENOMIC DNA]</scope>
    <source>
        <strain evidence="3 4">130c</strain>
    </source>
</reference>
<feature type="coiled-coil region" evidence="1">
    <location>
        <begin position="24"/>
        <end position="62"/>
    </location>
</feature>
<feature type="coiled-coil region" evidence="1">
    <location>
        <begin position="491"/>
        <end position="525"/>
    </location>
</feature>
<sequence>MIRPILKDTNFSKSNEINEVNPIIESQQELIRQQQEEIKWKKAELEQQKLTIDQQMDRLSSQAKSIKQVTYADDNTSSLLEAPYTNSNSVFTKSVVKTPQKKLPSKKNSSAAIVNQKMQHNDQGAEEYLTQSYMIEDDDMPDYQSYQNELSVKGFKKKYNLIQKPKEIHSKNNKESRNFSQFKNSTSAEIQKDDSFDNQQLNPTQQQIQQDQMLQQQQQQFQRQEQQQKLVQDQIKLQEQQWQEKMREQQQQLISVIQKQQDQLQQVLINKEKELKDKEFLLEVEKLNNPKRKEEELVHKQQMNQYKNQVESLVHQQTKDIQKDLQQMEKEWQLVDHLTKEKEYLRERAVNLINEEKRKYQSDISRYKSHKLKLDNKSKSQNQIYKQLLKDIEQLKANMQQKIAELIDYGIDLDEVFYEMRDDEELKWEQKYDLEMTKSAICRQVKFRCQVGLFLTERKKNMDIQTYNVDFVLEQENMKKELQSAMQEDYHEKASIMFENEENQYRNYLEQLKKEKGRLQKAQDVESLKKQVIQEQLRLQKMQYLNSKELYNDTQKLLLSESDQIGKRNGRFLQKSLDRLRTPLHNKVGDLNKSVILVNNNTDPLSTIKYGRNSVLQNPYSNVYNTLDGSTNDNLNQPTQRFNIVDQNKNLYSSPVLSKFGTSPSAQLVQLPVINQKGQILTSSPVQQYGQKPIIQIQPMFTNSSDQLQLTQPALLIQNQDDGTNSDFEFLSNILRQNQKTEISQVMREAERRQKNYKYQMSKSYTEREKKQIIVKSNQDKLRTQEKVDNIKKKYEDKYQDLLLKVNYISNKF</sequence>
<evidence type="ECO:0000256" key="2">
    <source>
        <dbReference type="SAM" id="MobiDB-lite"/>
    </source>
</evidence>
<feature type="compositionally biased region" description="Polar residues" evidence="2">
    <location>
        <begin position="178"/>
        <end position="189"/>
    </location>
</feature>
<feature type="coiled-coil region" evidence="1">
    <location>
        <begin position="335"/>
        <end position="409"/>
    </location>
</feature>
<name>A0A078B835_STYLE</name>
<feature type="region of interest" description="Disordered" evidence="2">
    <location>
        <begin position="165"/>
        <end position="189"/>
    </location>
</feature>
<dbReference type="OMA" id="HEKASIM"/>
<evidence type="ECO:0000313" key="3">
    <source>
        <dbReference type="EMBL" id="CDW89733.1"/>
    </source>
</evidence>
<protein>
    <submittedName>
        <fullName evidence="3">Uncharacterized protein</fullName>
    </submittedName>
</protein>
<dbReference type="Proteomes" id="UP000039865">
    <property type="component" value="Unassembled WGS sequence"/>
</dbReference>
<keyword evidence="1" id="KW-0175">Coiled coil</keyword>
<evidence type="ECO:0000313" key="4">
    <source>
        <dbReference type="Proteomes" id="UP000039865"/>
    </source>
</evidence>
<evidence type="ECO:0000256" key="1">
    <source>
        <dbReference type="SAM" id="Coils"/>
    </source>
</evidence>
<organism evidence="3 4">
    <name type="scientific">Stylonychia lemnae</name>
    <name type="common">Ciliate</name>
    <dbReference type="NCBI Taxonomy" id="5949"/>
    <lineage>
        <taxon>Eukaryota</taxon>
        <taxon>Sar</taxon>
        <taxon>Alveolata</taxon>
        <taxon>Ciliophora</taxon>
        <taxon>Intramacronucleata</taxon>
        <taxon>Spirotrichea</taxon>
        <taxon>Stichotrichia</taxon>
        <taxon>Sporadotrichida</taxon>
        <taxon>Oxytrichidae</taxon>
        <taxon>Stylonychinae</taxon>
        <taxon>Stylonychia</taxon>
    </lineage>
</organism>
<dbReference type="InParanoid" id="A0A078B835"/>
<gene>
    <name evidence="3" type="primary">Contig17583.g18701</name>
    <name evidence="3" type="ORF">STYLEM_18870</name>
</gene>
<dbReference type="AlphaFoldDB" id="A0A078B835"/>
<keyword evidence="4" id="KW-1185">Reference proteome</keyword>
<feature type="compositionally biased region" description="Basic and acidic residues" evidence="2">
    <location>
        <begin position="165"/>
        <end position="177"/>
    </location>
</feature>
<feature type="coiled-coil region" evidence="1">
    <location>
        <begin position="214"/>
        <end position="277"/>
    </location>
</feature>
<dbReference type="EMBL" id="CCKQ01017837">
    <property type="protein sequence ID" value="CDW89733.1"/>
    <property type="molecule type" value="Genomic_DNA"/>
</dbReference>
<accession>A0A078B835</accession>